<dbReference type="InterPro" id="IPR032675">
    <property type="entry name" value="LRR_dom_sf"/>
</dbReference>
<proteinExistence type="predicted"/>
<protein>
    <submittedName>
        <fullName evidence="2">Uncharacterized protein</fullName>
    </submittedName>
</protein>
<comment type="subcellular location">
    <subcellularLocation>
        <location evidence="1">Cell envelope</location>
    </subcellularLocation>
</comment>
<dbReference type="AlphaFoldDB" id="A0AAN9R806"/>
<dbReference type="Gene3D" id="3.80.10.10">
    <property type="entry name" value="Ribonuclease Inhibitor"/>
    <property type="match status" value="1"/>
</dbReference>
<gene>
    <name evidence="2" type="ORF">VNO77_03297</name>
</gene>
<dbReference type="EMBL" id="JAYMYQ010000001">
    <property type="protein sequence ID" value="KAK7361249.1"/>
    <property type="molecule type" value="Genomic_DNA"/>
</dbReference>
<evidence type="ECO:0000256" key="1">
    <source>
        <dbReference type="ARBA" id="ARBA00004196"/>
    </source>
</evidence>
<dbReference type="PANTHER" id="PTHR48059:SF30">
    <property type="entry name" value="OS06G0587000 PROTEIN"/>
    <property type="match status" value="1"/>
</dbReference>
<dbReference type="InterPro" id="IPR051848">
    <property type="entry name" value="PGIP"/>
</dbReference>
<comment type="caution">
    <text evidence="2">The sequence shown here is derived from an EMBL/GenBank/DDBJ whole genome shotgun (WGS) entry which is preliminary data.</text>
</comment>
<reference evidence="2 3" key="1">
    <citation type="submission" date="2024-01" db="EMBL/GenBank/DDBJ databases">
        <title>The genomes of 5 underutilized Papilionoideae crops provide insights into root nodulation and disease resistanc.</title>
        <authorList>
            <person name="Jiang F."/>
        </authorList>
    </citation>
    <scope>NUCLEOTIDE SEQUENCE [LARGE SCALE GENOMIC DNA]</scope>
    <source>
        <strain evidence="2">LVBAO_FW01</strain>
        <tissue evidence="2">Leaves</tissue>
    </source>
</reference>
<evidence type="ECO:0000313" key="2">
    <source>
        <dbReference type="EMBL" id="KAK7361249.1"/>
    </source>
</evidence>
<dbReference type="Proteomes" id="UP001367508">
    <property type="component" value="Unassembled WGS sequence"/>
</dbReference>
<keyword evidence="3" id="KW-1185">Reference proteome</keyword>
<dbReference type="SUPFAM" id="SSF52058">
    <property type="entry name" value="L domain-like"/>
    <property type="match status" value="1"/>
</dbReference>
<dbReference type="PANTHER" id="PTHR48059">
    <property type="entry name" value="POLYGALACTURONASE INHIBITOR 1"/>
    <property type="match status" value="1"/>
</dbReference>
<name>A0AAN9R806_CANGL</name>
<dbReference type="Pfam" id="PF13855">
    <property type="entry name" value="LRR_8"/>
    <property type="match status" value="1"/>
</dbReference>
<accession>A0AAN9R806</accession>
<organism evidence="2 3">
    <name type="scientific">Canavalia gladiata</name>
    <name type="common">Sword bean</name>
    <name type="synonym">Dolichos gladiatus</name>
    <dbReference type="NCBI Taxonomy" id="3824"/>
    <lineage>
        <taxon>Eukaryota</taxon>
        <taxon>Viridiplantae</taxon>
        <taxon>Streptophyta</taxon>
        <taxon>Embryophyta</taxon>
        <taxon>Tracheophyta</taxon>
        <taxon>Spermatophyta</taxon>
        <taxon>Magnoliopsida</taxon>
        <taxon>eudicotyledons</taxon>
        <taxon>Gunneridae</taxon>
        <taxon>Pentapetalae</taxon>
        <taxon>rosids</taxon>
        <taxon>fabids</taxon>
        <taxon>Fabales</taxon>
        <taxon>Fabaceae</taxon>
        <taxon>Papilionoideae</taxon>
        <taxon>50 kb inversion clade</taxon>
        <taxon>NPAAA clade</taxon>
        <taxon>indigoferoid/millettioid clade</taxon>
        <taxon>Phaseoleae</taxon>
        <taxon>Canavalia</taxon>
    </lineage>
</organism>
<sequence length="126" mass="13668">MNDRLKGLFPSLIISVTTLTHVDMASNQISTSLQNFTGLGSLEQLDLKENKLECSVPAKIFSLPNISYLNVASNEQETADGSIGNIDNNGFSSNFAKNALEDDTVAEDDVSSVVANLEQLNMQRDD</sequence>
<evidence type="ECO:0000313" key="3">
    <source>
        <dbReference type="Proteomes" id="UP001367508"/>
    </source>
</evidence>
<dbReference type="InterPro" id="IPR001611">
    <property type="entry name" value="Leu-rich_rpt"/>
</dbReference>